<protein>
    <submittedName>
        <fullName evidence="2">Baseplate wedge protein</fullName>
    </submittedName>
</protein>
<feature type="domain" description="Baseplate structural protein Gp10 C-terminal" evidence="1">
    <location>
        <begin position="467"/>
        <end position="584"/>
    </location>
</feature>
<dbReference type="Pfam" id="PF21939">
    <property type="entry name" value="Gp10_C"/>
    <property type="match status" value="1"/>
</dbReference>
<proteinExistence type="predicted"/>
<dbReference type="InterPro" id="IPR008577">
    <property type="entry name" value="DUF859"/>
</dbReference>
<evidence type="ECO:0000313" key="2">
    <source>
        <dbReference type="EMBL" id="DAE21745.1"/>
    </source>
</evidence>
<reference evidence="2" key="1">
    <citation type="journal article" date="2021" name="Proc. Natl. Acad. Sci. U.S.A.">
        <title>A Catalog of Tens of Thousands of Viruses from Human Metagenomes Reveals Hidden Associations with Chronic Diseases.</title>
        <authorList>
            <person name="Tisza M.J."/>
            <person name="Buck C.B."/>
        </authorList>
    </citation>
    <scope>NUCLEOTIDE SEQUENCE</scope>
    <source>
        <strain evidence="2">Ct2773</strain>
    </source>
</reference>
<sequence>MASSGSITGAYRGYTLRADWSAVQNSAGNYSDVTVKHTLVIGSAYSLGISSRTNTCSVGGVSQTYTSPAINQKGGSVLLGTTVHKVVHNADGTKTAQLTDTFNINATIDGKKVGSITASGSISLDRIARNATIVTANDFTDEANPTLTYSNPSSFACDVSIEFAGGSITRAGAISGASGSYTMQLTDSERTTLRNASKNSPTLKVTYALKTTIDGTAYYSRAERKMNVVDAAPELGAVSYEDTNAATVAVTGDKSRIVQNHSIMTVTIPTATAKKGATIASYEISFGGVSKKVQSAGAVSIGTVDVSSSQALTVTATDSRGFTASQSVQVTVDDYSAPTAVIDLHRLNNFEPTTYITANSRYSYLNGKNAVTIAAKFKKVSDSSYGTPIELEDSIQSTVTCDRDSAYDFVVTIADKLESTDYNLALGKGIPAFFIDTKKSSVGVNCLPTQNNAFQLSDAAWLTAQGAYPIGAIYLSVTNVNPAALFGGTWERIGGRFLLGADDNYAAGSTGGESAHKLTTSEMPRHNHTLDNYNVSAGNTTAYMTVQAQAKVGYNGNVQTLYTGGDGLHNNMPPYLAVYMWKRTA</sequence>
<name>A0A8S5QSE0_9CAUD</name>
<dbReference type="InterPro" id="IPR053827">
    <property type="entry name" value="Gp10_C"/>
</dbReference>
<dbReference type="Pfam" id="PF05895">
    <property type="entry name" value="DUF859"/>
    <property type="match status" value="1"/>
</dbReference>
<accession>A0A8S5QSE0</accession>
<dbReference type="SUPFAM" id="SSF88874">
    <property type="entry name" value="Receptor-binding domain of short tail fibre protein gp12"/>
    <property type="match status" value="1"/>
</dbReference>
<evidence type="ECO:0000259" key="1">
    <source>
        <dbReference type="Pfam" id="PF21939"/>
    </source>
</evidence>
<organism evidence="2">
    <name type="scientific">Siphoviridae sp. ct2773</name>
    <dbReference type="NCBI Taxonomy" id="2826275"/>
    <lineage>
        <taxon>Viruses</taxon>
        <taxon>Duplodnaviria</taxon>
        <taxon>Heunggongvirae</taxon>
        <taxon>Uroviricota</taxon>
        <taxon>Caudoviricetes</taxon>
    </lineage>
</organism>
<dbReference type="EMBL" id="BK015717">
    <property type="protein sequence ID" value="DAE21745.1"/>
    <property type="molecule type" value="Genomic_DNA"/>
</dbReference>